<accession>A0A9D1NKH1</accession>
<dbReference type="AlphaFoldDB" id="A0A9D1NKH1"/>
<keyword evidence="9 13" id="KW-0418">Kinase</keyword>
<dbReference type="GO" id="GO:0009029">
    <property type="term" value="F:lipid-A 4'-kinase activity"/>
    <property type="evidence" value="ECO:0007669"/>
    <property type="project" value="UniProtKB-UniRule"/>
</dbReference>
<evidence type="ECO:0000256" key="12">
    <source>
        <dbReference type="ARBA" id="ARBA00029757"/>
    </source>
</evidence>
<name>A0A9D1NKH1_9BACT</name>
<dbReference type="GO" id="GO:0009245">
    <property type="term" value="P:lipid A biosynthetic process"/>
    <property type="evidence" value="ECO:0007669"/>
    <property type="project" value="UniProtKB-UniRule"/>
</dbReference>
<dbReference type="GO" id="GO:0009244">
    <property type="term" value="P:lipopolysaccharide core region biosynthetic process"/>
    <property type="evidence" value="ECO:0007669"/>
    <property type="project" value="TreeGrafter"/>
</dbReference>
<evidence type="ECO:0000256" key="3">
    <source>
        <dbReference type="ARBA" id="ARBA00012071"/>
    </source>
</evidence>
<evidence type="ECO:0000256" key="10">
    <source>
        <dbReference type="ARBA" id="ARBA00022840"/>
    </source>
</evidence>
<dbReference type="HAMAP" id="MF_00409">
    <property type="entry name" value="LpxK"/>
    <property type="match status" value="1"/>
</dbReference>
<comment type="pathway">
    <text evidence="2 13">Glycolipid biosynthesis; lipid IV(A) biosynthesis; lipid IV(A) from (3R)-3-hydroxytetradecanoyl-[acyl-carrier-protein] and UDP-N-acetyl-alpha-D-glucosamine: step 6/6.</text>
</comment>
<evidence type="ECO:0000256" key="9">
    <source>
        <dbReference type="ARBA" id="ARBA00022777"/>
    </source>
</evidence>
<dbReference type="InterPro" id="IPR027417">
    <property type="entry name" value="P-loop_NTPase"/>
</dbReference>
<comment type="function">
    <text evidence="1 13">Transfers the gamma-phosphate of ATP to the 4'-position of a tetraacyldisaccharide 1-phosphate intermediate (termed DS-1-P) to form tetraacyldisaccharide 1,4'-bis-phosphate (lipid IVA).</text>
</comment>
<dbReference type="Proteomes" id="UP000886812">
    <property type="component" value="Unassembled WGS sequence"/>
</dbReference>
<dbReference type="EMBL" id="DVOG01000102">
    <property type="protein sequence ID" value="HIV04294.1"/>
    <property type="molecule type" value="Genomic_DNA"/>
</dbReference>
<dbReference type="NCBIfam" id="TIGR00682">
    <property type="entry name" value="lpxK"/>
    <property type="match status" value="1"/>
</dbReference>
<dbReference type="InterPro" id="IPR003758">
    <property type="entry name" value="LpxK"/>
</dbReference>
<proteinExistence type="inferred from homology"/>
<evidence type="ECO:0000313" key="14">
    <source>
        <dbReference type="EMBL" id="HIV04294.1"/>
    </source>
</evidence>
<keyword evidence="6 13" id="KW-0441">Lipid A biosynthesis</keyword>
<evidence type="ECO:0000256" key="13">
    <source>
        <dbReference type="HAMAP-Rule" id="MF_00409"/>
    </source>
</evidence>
<gene>
    <name evidence="13 14" type="primary">lpxK</name>
    <name evidence="14" type="ORF">IAC75_03985</name>
</gene>
<sequence length="394" mass="44616">MEALQDKRSPGERFEQFVTDVIYDRAKMSPAARALAAFLRALSVLFERIVRLRFLLYRTRILRDTPLGCKVVVVGNLTVGGTGKTPVVEKMARVMASHGRKVAILSRGYKSKKEPLLRRILRWLNLASRPAPRIVSDGKNVLLGAEIAGDEPYMLARNLVSCGVCVVVDRDRVYAGEYAIRHFGVDVIILDDGMQYLPLRGSINLLLVDKTNPFGNGNLLPRGILREPVEHLKRGSYIFLTKSDGNPNPALVERIRKYNPDAEIIECTHQPKRLCAVFGDMPDIELGEMRGRRVATFSGIATPDKFEEFVRRYGARIAYNRRFSDHHRFSEKDLDEVFEGARLAGAEFIVTTEKDMVRLSRDLKPPIPIYYLRLEIEILSDHDSFESAVERICA</sequence>
<evidence type="ECO:0000256" key="7">
    <source>
        <dbReference type="ARBA" id="ARBA00022679"/>
    </source>
</evidence>
<keyword evidence="11 13" id="KW-0443">Lipid metabolism</keyword>
<evidence type="ECO:0000313" key="15">
    <source>
        <dbReference type="Proteomes" id="UP000886812"/>
    </source>
</evidence>
<evidence type="ECO:0000256" key="2">
    <source>
        <dbReference type="ARBA" id="ARBA00004870"/>
    </source>
</evidence>
<keyword evidence="8 13" id="KW-0547">Nucleotide-binding</keyword>
<evidence type="ECO:0000256" key="11">
    <source>
        <dbReference type="ARBA" id="ARBA00023098"/>
    </source>
</evidence>
<keyword evidence="5 13" id="KW-0444">Lipid biosynthesis</keyword>
<comment type="catalytic activity">
    <reaction evidence="13">
        <text>a lipid A disaccharide + ATP = a lipid IVA + ADP + H(+)</text>
        <dbReference type="Rhea" id="RHEA:67840"/>
        <dbReference type="ChEBI" id="CHEBI:15378"/>
        <dbReference type="ChEBI" id="CHEBI:30616"/>
        <dbReference type="ChEBI" id="CHEBI:176343"/>
        <dbReference type="ChEBI" id="CHEBI:176425"/>
        <dbReference type="ChEBI" id="CHEBI:456216"/>
        <dbReference type="EC" id="2.7.1.130"/>
    </reaction>
</comment>
<evidence type="ECO:0000256" key="4">
    <source>
        <dbReference type="ARBA" id="ARBA00016436"/>
    </source>
</evidence>
<protein>
    <recommendedName>
        <fullName evidence="4 13">Tetraacyldisaccharide 4'-kinase</fullName>
        <ecNumber evidence="3 13">2.7.1.130</ecNumber>
    </recommendedName>
    <alternativeName>
        <fullName evidence="12 13">Lipid A 4'-kinase</fullName>
    </alternativeName>
</protein>
<keyword evidence="10 13" id="KW-0067">ATP-binding</keyword>
<organism evidence="14 15">
    <name type="scientific">Candidatus Spyradosoma merdigallinarum</name>
    <dbReference type="NCBI Taxonomy" id="2840950"/>
    <lineage>
        <taxon>Bacteria</taxon>
        <taxon>Pseudomonadati</taxon>
        <taxon>Verrucomicrobiota</taxon>
        <taxon>Opitutia</taxon>
        <taxon>Opitutia incertae sedis</taxon>
        <taxon>Candidatus Spyradosoma</taxon>
    </lineage>
</organism>
<reference evidence="14" key="2">
    <citation type="journal article" date="2021" name="PeerJ">
        <title>Extensive microbial diversity within the chicken gut microbiome revealed by metagenomics and culture.</title>
        <authorList>
            <person name="Gilroy R."/>
            <person name="Ravi A."/>
            <person name="Getino M."/>
            <person name="Pursley I."/>
            <person name="Horton D.L."/>
            <person name="Alikhan N.F."/>
            <person name="Baker D."/>
            <person name="Gharbi K."/>
            <person name="Hall N."/>
            <person name="Watson M."/>
            <person name="Adriaenssens E.M."/>
            <person name="Foster-Nyarko E."/>
            <person name="Jarju S."/>
            <person name="Secka A."/>
            <person name="Antonio M."/>
            <person name="Oren A."/>
            <person name="Chaudhuri R.R."/>
            <person name="La Ragione R."/>
            <person name="Hildebrand F."/>
            <person name="Pallen M.J."/>
        </authorList>
    </citation>
    <scope>NUCLEOTIDE SEQUENCE</scope>
    <source>
        <strain evidence="14">10669</strain>
    </source>
</reference>
<dbReference type="GO" id="GO:0005524">
    <property type="term" value="F:ATP binding"/>
    <property type="evidence" value="ECO:0007669"/>
    <property type="project" value="UniProtKB-UniRule"/>
</dbReference>
<dbReference type="SUPFAM" id="SSF52540">
    <property type="entry name" value="P-loop containing nucleoside triphosphate hydrolases"/>
    <property type="match status" value="1"/>
</dbReference>
<dbReference type="EC" id="2.7.1.130" evidence="3 13"/>
<keyword evidence="7 13" id="KW-0808">Transferase</keyword>
<evidence type="ECO:0000256" key="6">
    <source>
        <dbReference type="ARBA" id="ARBA00022556"/>
    </source>
</evidence>
<evidence type="ECO:0000256" key="1">
    <source>
        <dbReference type="ARBA" id="ARBA00002274"/>
    </source>
</evidence>
<dbReference type="PANTHER" id="PTHR42724:SF1">
    <property type="entry name" value="TETRAACYLDISACCHARIDE 4'-KINASE, MITOCHONDRIAL-RELATED"/>
    <property type="match status" value="1"/>
</dbReference>
<comment type="similarity">
    <text evidence="13">Belongs to the LpxK family.</text>
</comment>
<dbReference type="GO" id="GO:0005886">
    <property type="term" value="C:plasma membrane"/>
    <property type="evidence" value="ECO:0007669"/>
    <property type="project" value="TreeGrafter"/>
</dbReference>
<comment type="caution">
    <text evidence="14">The sequence shown here is derived from an EMBL/GenBank/DDBJ whole genome shotgun (WGS) entry which is preliminary data.</text>
</comment>
<dbReference type="Pfam" id="PF02606">
    <property type="entry name" value="LpxK"/>
    <property type="match status" value="1"/>
</dbReference>
<evidence type="ECO:0000256" key="5">
    <source>
        <dbReference type="ARBA" id="ARBA00022516"/>
    </source>
</evidence>
<dbReference type="PANTHER" id="PTHR42724">
    <property type="entry name" value="TETRAACYLDISACCHARIDE 4'-KINASE"/>
    <property type="match status" value="1"/>
</dbReference>
<evidence type="ECO:0000256" key="8">
    <source>
        <dbReference type="ARBA" id="ARBA00022741"/>
    </source>
</evidence>
<feature type="binding site" evidence="13">
    <location>
        <begin position="78"/>
        <end position="85"/>
    </location>
    <ligand>
        <name>ATP</name>
        <dbReference type="ChEBI" id="CHEBI:30616"/>
    </ligand>
</feature>
<reference evidence="14" key="1">
    <citation type="submission" date="2020-10" db="EMBL/GenBank/DDBJ databases">
        <authorList>
            <person name="Gilroy R."/>
        </authorList>
    </citation>
    <scope>NUCLEOTIDE SEQUENCE</scope>
    <source>
        <strain evidence="14">10669</strain>
    </source>
</reference>